<evidence type="ECO:0000313" key="6">
    <source>
        <dbReference type="EMBL" id="KAL3417970.1"/>
    </source>
</evidence>
<dbReference type="Gene3D" id="3.90.1590.10">
    <property type="entry name" value="glutathione-dependent formaldehyde- activating enzyme (gfa)"/>
    <property type="match status" value="1"/>
</dbReference>
<proteinExistence type="inferred from homology"/>
<keyword evidence="2" id="KW-0479">Metal-binding</keyword>
<dbReference type="PROSITE" id="PS51891">
    <property type="entry name" value="CENP_V_GFA"/>
    <property type="match status" value="1"/>
</dbReference>
<accession>A0ABR4P3T7</accession>
<evidence type="ECO:0000313" key="7">
    <source>
        <dbReference type="Proteomes" id="UP001629113"/>
    </source>
</evidence>
<dbReference type="InterPro" id="IPR006913">
    <property type="entry name" value="CENP-V/GFA"/>
</dbReference>
<protein>
    <submittedName>
        <fullName evidence="6">Histidine acid phosphatase</fullName>
    </submittedName>
</protein>
<dbReference type="PANTHER" id="PTHR33337">
    <property type="entry name" value="GFA DOMAIN-CONTAINING PROTEIN"/>
    <property type="match status" value="1"/>
</dbReference>
<evidence type="ECO:0000256" key="4">
    <source>
        <dbReference type="ARBA" id="ARBA00023239"/>
    </source>
</evidence>
<comment type="caution">
    <text evidence="6">The sequence shown here is derived from an EMBL/GenBank/DDBJ whole genome shotgun (WGS) entry which is preliminary data.</text>
</comment>
<gene>
    <name evidence="6" type="ORF">PVAG01_10980</name>
</gene>
<evidence type="ECO:0000256" key="2">
    <source>
        <dbReference type="ARBA" id="ARBA00022723"/>
    </source>
</evidence>
<comment type="similarity">
    <text evidence="1">Belongs to the Gfa family.</text>
</comment>
<feature type="domain" description="CENP-V/GFA" evidence="5">
    <location>
        <begin position="33"/>
        <end position="180"/>
    </location>
</feature>
<evidence type="ECO:0000256" key="3">
    <source>
        <dbReference type="ARBA" id="ARBA00022833"/>
    </source>
</evidence>
<dbReference type="Pfam" id="PF04828">
    <property type="entry name" value="GFA"/>
    <property type="match status" value="1"/>
</dbReference>
<keyword evidence="7" id="KW-1185">Reference proteome</keyword>
<organism evidence="6 7">
    <name type="scientific">Phlyctema vagabunda</name>
    <dbReference type="NCBI Taxonomy" id="108571"/>
    <lineage>
        <taxon>Eukaryota</taxon>
        <taxon>Fungi</taxon>
        <taxon>Dikarya</taxon>
        <taxon>Ascomycota</taxon>
        <taxon>Pezizomycotina</taxon>
        <taxon>Leotiomycetes</taxon>
        <taxon>Helotiales</taxon>
        <taxon>Dermateaceae</taxon>
        <taxon>Phlyctema</taxon>
    </lineage>
</organism>
<keyword evidence="3" id="KW-0862">Zinc</keyword>
<dbReference type="EMBL" id="JBFCZG010000010">
    <property type="protein sequence ID" value="KAL3417970.1"/>
    <property type="molecule type" value="Genomic_DNA"/>
</dbReference>
<name>A0ABR4P3T7_9HELO</name>
<evidence type="ECO:0000259" key="5">
    <source>
        <dbReference type="PROSITE" id="PS51891"/>
    </source>
</evidence>
<reference evidence="6 7" key="1">
    <citation type="submission" date="2024-06" db="EMBL/GenBank/DDBJ databases">
        <title>Complete genome of Phlyctema vagabunda strain 19-DSS-EL-015.</title>
        <authorList>
            <person name="Fiorenzani C."/>
        </authorList>
    </citation>
    <scope>NUCLEOTIDE SEQUENCE [LARGE SCALE GENOMIC DNA]</scope>
    <source>
        <strain evidence="6 7">19-DSS-EL-015</strain>
    </source>
</reference>
<dbReference type="PANTHER" id="PTHR33337:SF8">
    <property type="entry name" value="CENP-V_GFA DOMAIN-CONTAINING PROTEIN"/>
    <property type="match status" value="1"/>
</dbReference>
<dbReference type="SUPFAM" id="SSF51316">
    <property type="entry name" value="Mss4-like"/>
    <property type="match status" value="1"/>
</dbReference>
<sequence>MSTKPTAEQPPKDKPYFPLAGSASDGWSKENEATATCFCGAIQMVFPTEAPGLVDTFMCHCSDCRKLTASMFASNFTVLDSHIKFVRGEELITKFSQSKTVGSGKHMTNHFCSICGTLMNRNGGAFPGMSFMRTGTVDDFHLHETKLKPKVEQFTKYRVDWLSHDGVIPEARQSVGLGYDV</sequence>
<evidence type="ECO:0000256" key="1">
    <source>
        <dbReference type="ARBA" id="ARBA00005495"/>
    </source>
</evidence>
<keyword evidence="4" id="KW-0456">Lyase</keyword>
<dbReference type="Proteomes" id="UP001629113">
    <property type="component" value="Unassembled WGS sequence"/>
</dbReference>
<dbReference type="InterPro" id="IPR011057">
    <property type="entry name" value="Mss4-like_sf"/>
</dbReference>